<evidence type="ECO:0000313" key="5">
    <source>
        <dbReference type="Proteomes" id="UP000074914"/>
    </source>
</evidence>
<dbReference type="NCBIfam" id="TIGR01731">
    <property type="entry name" value="fil_hemag_20aa"/>
    <property type="match status" value="32"/>
</dbReference>
<proteinExistence type="predicted"/>
<keyword evidence="5" id="KW-1185">Reference proteome</keyword>
<feature type="region of interest" description="Disordered" evidence="1">
    <location>
        <begin position="2096"/>
        <end position="2121"/>
    </location>
</feature>
<feature type="region of interest" description="Disordered" evidence="1">
    <location>
        <begin position="3161"/>
        <end position="3184"/>
    </location>
</feature>
<dbReference type="Proteomes" id="UP000074914">
    <property type="component" value="Chromosome"/>
</dbReference>
<protein>
    <submittedName>
        <fullName evidence="4">Hemagluttinin repeat family protein</fullName>
    </submittedName>
</protein>
<feature type="region of interest" description="Disordered" evidence="1">
    <location>
        <begin position="2831"/>
        <end position="2877"/>
    </location>
</feature>
<feature type="region of interest" description="Disordered" evidence="1">
    <location>
        <begin position="2599"/>
        <end position="2629"/>
    </location>
</feature>
<dbReference type="InterPro" id="IPR025157">
    <property type="entry name" value="Hemagglutinin_rpt"/>
</dbReference>
<dbReference type="Pfam" id="PF13332">
    <property type="entry name" value="Fil_haemagg_2"/>
    <property type="match status" value="2"/>
</dbReference>
<reference evidence="4 5" key="1">
    <citation type="submission" date="2015-11" db="EMBL/GenBank/DDBJ databases">
        <title>Exploring the genomic traits of fungus-feeding bacterial genus Collimonas.</title>
        <authorList>
            <person name="Song C."/>
            <person name="Schmidt R."/>
            <person name="de Jager V."/>
            <person name="Krzyzanowska D."/>
            <person name="Jongedijk E."/>
            <person name="Cankar K."/>
            <person name="Beekwilder J."/>
            <person name="van Veen A."/>
            <person name="de Boer W."/>
            <person name="van Veen J.A."/>
            <person name="Garbeva P."/>
        </authorList>
    </citation>
    <scope>NUCLEOTIDE SEQUENCE [LARGE SCALE GENOMIC DNA]</scope>
    <source>
        <strain evidence="4 5">Ter291</strain>
    </source>
</reference>
<feature type="compositionally biased region" description="Polar residues" evidence="1">
    <location>
        <begin position="3172"/>
        <end position="3184"/>
    </location>
</feature>
<feature type="chain" id="PRO_5045943172" evidence="2">
    <location>
        <begin position="29"/>
        <end position="3722"/>
    </location>
</feature>
<accession>A0ABM5Z3J9</accession>
<evidence type="ECO:0000313" key="4">
    <source>
        <dbReference type="EMBL" id="AMP13637.1"/>
    </source>
</evidence>
<evidence type="ECO:0000256" key="2">
    <source>
        <dbReference type="SAM" id="SignalP"/>
    </source>
</evidence>
<dbReference type="InterPro" id="IPR011050">
    <property type="entry name" value="Pectin_lyase_fold/virulence"/>
</dbReference>
<dbReference type="SMART" id="SM00912">
    <property type="entry name" value="Haemagg_act"/>
    <property type="match status" value="1"/>
</dbReference>
<organism evidence="4 5">
    <name type="scientific">Collimonas pratensis</name>
    <dbReference type="NCBI Taxonomy" id="279113"/>
    <lineage>
        <taxon>Bacteria</taxon>
        <taxon>Pseudomonadati</taxon>
        <taxon>Pseudomonadota</taxon>
        <taxon>Betaproteobacteria</taxon>
        <taxon>Burkholderiales</taxon>
        <taxon>Oxalobacteraceae</taxon>
        <taxon>Collimonas</taxon>
    </lineage>
</organism>
<dbReference type="InterPro" id="IPR008638">
    <property type="entry name" value="FhaB/CdiA-like_TPS"/>
</dbReference>
<dbReference type="Pfam" id="PF05860">
    <property type="entry name" value="TPS"/>
    <property type="match status" value="1"/>
</dbReference>
<dbReference type="Gene3D" id="2.160.20.10">
    <property type="entry name" value="Single-stranded right-handed beta-helix, Pectin lyase-like"/>
    <property type="match status" value="1"/>
</dbReference>
<evidence type="ECO:0000259" key="3">
    <source>
        <dbReference type="SMART" id="SM00912"/>
    </source>
</evidence>
<feature type="signal peptide" evidence="2">
    <location>
        <begin position="1"/>
        <end position="28"/>
    </location>
</feature>
<dbReference type="InterPro" id="IPR012334">
    <property type="entry name" value="Pectin_lyas_fold"/>
</dbReference>
<name>A0ABM5Z3J9_9BURK</name>
<dbReference type="SUPFAM" id="SSF51126">
    <property type="entry name" value="Pectin lyase-like"/>
    <property type="match status" value="1"/>
</dbReference>
<evidence type="ECO:0000256" key="1">
    <source>
        <dbReference type="SAM" id="MobiDB-lite"/>
    </source>
</evidence>
<feature type="compositionally biased region" description="Polar residues" evidence="1">
    <location>
        <begin position="2851"/>
        <end position="2870"/>
    </location>
</feature>
<dbReference type="InterPro" id="IPR010069">
    <property type="entry name" value="CdiA_FHA1_rpt"/>
</dbReference>
<feature type="domain" description="Filamentous haemagglutinin FhaB/tRNA nuclease CdiA-like TPS" evidence="3">
    <location>
        <begin position="48"/>
        <end position="168"/>
    </location>
</feature>
<dbReference type="EMBL" id="CP013236">
    <property type="protein sequence ID" value="AMP13637.1"/>
    <property type="molecule type" value="Genomic_DNA"/>
</dbReference>
<gene>
    <name evidence="4" type="ORF">CPter291_1361</name>
</gene>
<keyword evidence="2" id="KW-0732">Signal</keyword>
<dbReference type="NCBIfam" id="TIGR01901">
    <property type="entry name" value="adhes_NPXG"/>
    <property type="match status" value="1"/>
</dbReference>
<sequence length="3722" mass="370757">MTRSPLMCFAQLAVVVAALFGGVTVVQAQIVANPTAAPNMRPTVGVTASGIPLIQIAQPNSAGLSHNQYNSFNVGAQGAVLNNSQVVTGTQLAGQVQGNPNLSGGSANIILNEVVGGSRSQLNGYLEVAGQRAQVIISNENGITCSGCGWINTSRGVLTTGAPMFGGDGSLQAFRVTRGDIQINGLNAANTDQTDLISRSVAVNGQLWANQLNVVTGANQVNFADLGVQTIQGDNNKPTVAIDIASLGGMYANKIRLVGTEAGVGVRSLGNIASQAGDLNLDSQGQITLTGHTSATGQVTIHSHDGVVNSGTVYGQQAVLVSSDNQIANTGTVAGQADVTLFAGSITSTGVLGAGVDANSQATQSGNLNLVAAGNLSATGQNLAGANVAMNGASLDISHAHTNAAGNVALTARAGDINHTGGNLQAGGGANLNASGAVINDSAVINAAQLSSTSASLSNHGGSLNQSGSGATSLTTSGLLDNSAGVITTAAQNATLQAGSLSNDAGQLNHTGTGALAINAGALSNVAGNVATGGQLAVTAASVNNQRGQIIAAAAENFNVAGNVANNQGILQSGTGMTVQAGAIDNSAGRITSLDASGLTLSTSGQLTNTAGSTASGAAEGVIGSNGNVVIGAANVVNSGQITGSGNLTTNVNGTLDNSSGHLAAGQTLQANAATVKNTNGVIDGASVVLTAPQLDNSHGAITANQLTIHSTNLSNQAGQLAQFGSGATTIAVAGTLDNSNGGAIQTNSTDLALTPQTLNNQGGSITHAGAGILTINTGSGGVNNQNGSIATNGQLAVTAGSINNQAGKLTANAGESLAITGALNNAQGTIQAAKALQLSAGSIDNTAGRIVSLDTSGMNLSTTGQLTNTAGTTASGAAGGVIGGNGSVSVTAANATNSGSITATNNLTTNVSGTLDNSGGHLAAGQALQANAGSLKNNAGAIDAANVGLTIAQLDNSHGKVSADLLTIHSTNLTNEAGQLLQFGTGANVIDVAGTLDNSAGGLIQTNSTDLTLTPQTLNNSGGTIAHAGTGSLTVNTGGGAIANQAGSIATNGQLALTAGSVNNQAGKLTANVGETLHVAGALNNAQGTIQAANALQVSAGSIDNSAGHMASLDASGLTLTSAGQLTNGAGGVIGGNGNVAVTALNATNAGSITASHDLTTNVSGTLDNSNGRLAAGHALQANAGTLVNNAGVIDASTVALTIPQLDNTKGKITADQLTIRSTNLTNQAGQIAQFGTGTNVIAVANALDNSNGGVMQTNSADLTLTPQTLNNAGGTIALSGTGTLTVTAGSGVLQNQQGSIGGNGATNVSALSINNQGGSLFGQKATTIATTQGDINNSAGGYLGGSQLTVNAAGNVDNTAGKIEGTQSGLTLNANSLSNAAGTVQSLGGASLSITAAQGISNGVANGVGGFIGSSGAVDINAGPVDNTGGTLYAKDALTLQANGQLTNSYGVIQSDSNLSATASGAVVNANGRIEGNGSTATMTVSGSSLDNTSGRIANSGTGLTSINGGSQITNTNAANTSNMGTIGGNGDVDLTSTNLDNSSNGQVIAAGNLRLNQGGMVNNNAGKLFAGKNLQLNQAGAALTNVGGVLSATGNINVAVASVDNTFGLIATTAGAGGDIALSTAGNFNNAAGTVASDHNLTLTAPTLTGNGKVLAQQDENISLQGDYANTATSNQLAANRDLTLSITGNLTNTGNLEAVRNLTLNAANVDNQSSGLINAGNGETVIHASNAITNTGRIYGNDIALGAQSLTNDVDTVTNQAGVIASRNTLQIGAQQIVNREHALIQSLGDMALGGALDANNNVTGSAASILNSSATIDSGGALILQTASLTNQNNHFSTTQQVDPTQTTHVTEYNPWYDPTIWYTPNQVTWGDSGDGGVVLIDPMGGRYEKFSKKDFTQEVSKTVVTSSDPGKISSAGNMTLSGNVTNDKSTIIAGGTLGGTTGSINNIGATGTTDTVQHMTAGENYYHYVDGHPHQNHYDYVNNGAAFDNVLPSTPLALQVWSVQQNTQPVTGPNQAVGNGVGGSAVPTVGGLLLGANQSGLSVGAGSGKSIGTVAGGVGATGVGGNAQAVGSASGSVGGVTGAGGATQAVGSASGSGGKVTTTTGSHQTLGTPTAPLPNLVLPNNQLFTVLTQPNQPYLIQTDPKFTNYGNFISSNYMLGLLGLNPAVAEKRLGDGFYEQKLVTDQVAQLTGKRFLGDYANNEDEYKALMESGVASAKQFQLTPGIALTDAQMASLTSDIVWMVNQDVTLPDGSHTQVLAPVVYLTRADAGDLSPTGALISGKDIDLTINGTLKNGGTLQASNNMIIQATDIANTGDIRSTGKDGTVLLVAQNDVLSNGGGIAGHRVGVLAGRDVTIGTDAISATGVQGTNTVLGRVASVTADQLSIQAGRDLNLVAAAVNTTGDATLSAGRDLNLKAVDTQSSYNVAYNSDNHLYFNQTQVNGTAINAGGKLALIAGQDLNAVAATANAGGQLTAVAGRDVNIGTAQQETTADRAIHTTSSGMFSSSSSRSQQNLHNTDAIGSSFTGDGIAIQSGRDTTVQGSQVIAKSDLNINAGRDLNIVSAQQTSQQSFSAEEKKSGFSGSVLTGVSFGSNAQDQHQNGTSVNQIGSDISGANVNTSSGRDTTITASAVTADQNIGINAGRNINVFAAANTQTSQSDSHSSGTSFGVLGGANFRFTNYSNTSAEQNGSGNSATQSTSLISANGGNLSMQAGLDKQYKGTGQGNVTTQGAELLAKNQMSIGGNAVDLQAIQDSSSSQFHAETHSVTLGSSLTGAIGGALTKIGDMATESQNTSNDRLKGALALKAGYDAYKLASGASATVSSAEATDPNPSSSGGGIGISVNLGTSQSKQDSKNSATQARGTTAQASTIAITSREGDISMEGAKLQAQDISLDAAKNINLSAAKSTADLQSSNSGSSAGIGATLGSNGQQTGLSFQIGASVSKGHANGTETTYDNTQISATNQLSVKSGGDLNMKGAQLAGNKVTADVGGDLNIWTLQNVSNFDSKQESGGFSLSICVPPICVGQMVNGSVSYAKQTIDHNYQSAVGQSGIATGNGGFDISVKGNTDLKGAAITSTATPDKNSLQTASLAYSDLTNTQHTNSESVSVSVSTGTVASNLTANVLGNLGGNTGMPKSGDETSSTNSVISPAKITITGSGDAGKDAQSQANTTTLTSRDAATANQSLTNTLTLQQAQDLQAQQQKQQENQRAANLVGAVLTNVVGDIAQSNNLAEGSPEKMALHGIVGLIEAKIGGTSAAGGIAAAMGAEAMAPILSNYLLSQGFVNDPRDPAGQKNYNDMMNLGATLVGAASGALAGGSVQSANAGANTGLMVDANNRQLHPKEQDRGKQLADASNGKYTQEQIDNALRRAGITGTSVYADKADIVPDVSKPGALYDAQNFRPAADGSKMFVETLAPIDPGVIAYVQAATGGSKSPYYWSDAAIAASSVTSSGYLPSLPPAPEGTYRTTLNVGGKAYFPLVANCPAAGCMTGDPIASALGDPATTAYQKAVQQDAERDLNIASLALGIGGTLFRAADAVVGLFDVSTAASTATRLDQATSNSILSIEKGMRPDPSTYLSPSYISEHLAEFDSGASRFMTEGNLNKYGIGQRDGTSFVMPHQEANSLWNSTGGNARTLEEALGLPENFLDTNKLMRVDIPKPGELNLRIPSGNEAGANDLWIPGGKLPNGNSEAIIDVGGLPTDRYHVTPVPTVHK</sequence>